<organism evidence="2">
    <name type="scientific">Anopheles triannulatus</name>
    <dbReference type="NCBI Taxonomy" id="58253"/>
    <lineage>
        <taxon>Eukaryota</taxon>
        <taxon>Metazoa</taxon>
        <taxon>Ecdysozoa</taxon>
        <taxon>Arthropoda</taxon>
        <taxon>Hexapoda</taxon>
        <taxon>Insecta</taxon>
        <taxon>Pterygota</taxon>
        <taxon>Neoptera</taxon>
        <taxon>Endopterygota</taxon>
        <taxon>Diptera</taxon>
        <taxon>Nematocera</taxon>
        <taxon>Culicoidea</taxon>
        <taxon>Culicidae</taxon>
        <taxon>Anophelinae</taxon>
        <taxon>Anopheles</taxon>
    </lineage>
</organism>
<evidence type="ECO:0000256" key="1">
    <source>
        <dbReference type="SAM" id="SignalP"/>
    </source>
</evidence>
<evidence type="ECO:0000313" key="2">
    <source>
        <dbReference type="EMBL" id="MBW47788.1"/>
    </source>
</evidence>
<keyword evidence="1" id="KW-0732">Signal</keyword>
<feature type="chain" id="PRO_5014720861" evidence="1">
    <location>
        <begin position="20"/>
        <end position="138"/>
    </location>
</feature>
<proteinExistence type="predicted"/>
<reference evidence="2" key="1">
    <citation type="submission" date="2018-01" db="EMBL/GenBank/DDBJ databases">
        <title>An insight into the sialome of Amazonian anophelines.</title>
        <authorList>
            <person name="Ribeiro J.M."/>
            <person name="Scarpassa V."/>
            <person name="Calvo E."/>
        </authorList>
    </citation>
    <scope>NUCLEOTIDE SEQUENCE</scope>
    <source>
        <tissue evidence="2">Salivary glands</tissue>
    </source>
</reference>
<name>A0A2M4B4N9_9DIPT</name>
<dbReference type="EMBL" id="GGFK01014467">
    <property type="protein sequence ID" value="MBW47788.1"/>
    <property type="molecule type" value="Transcribed_RNA"/>
</dbReference>
<accession>A0A2M4B4N9</accession>
<protein>
    <submittedName>
        <fullName evidence="2">Putative secreted protein</fullName>
    </submittedName>
</protein>
<sequence length="138" mass="15328">MSFFFSICIPCLSVSPLYGTLVLDCDGIPERYFQRYCATNDGHTIDSSGSSSSKNATRAFVDPDFTFFRVEYLVSPNRNCSALMSSSGHWFSPILSCSISDRSSFSWFCTCFDFARYSTRSFSISSDSCSMSPSASRS</sequence>
<feature type="signal peptide" evidence="1">
    <location>
        <begin position="1"/>
        <end position="19"/>
    </location>
</feature>
<dbReference type="AlphaFoldDB" id="A0A2M4B4N9"/>